<evidence type="ECO:0000313" key="2">
    <source>
        <dbReference type="Proteomes" id="UP000053586"/>
    </source>
</evidence>
<comment type="caution">
    <text evidence="1">The sequence shown here is derived from an EMBL/GenBank/DDBJ whole genome shotgun (WGS) entry which is preliminary data.</text>
</comment>
<reference evidence="1 2" key="2">
    <citation type="journal article" date="2017" name="Antonie Van Leeuwenhoek">
        <title>Rhizobium rhizosphaerae sp. nov., a novel species isolated from rice rhizosphere.</title>
        <authorList>
            <person name="Zhao J.J."/>
            <person name="Zhang J."/>
            <person name="Zhang R.J."/>
            <person name="Zhang C.W."/>
            <person name="Yin H.Q."/>
            <person name="Zhang X.X."/>
        </authorList>
    </citation>
    <scope>NUCLEOTIDE SEQUENCE [LARGE SCALE GENOMIC DNA]</scope>
    <source>
        <strain evidence="1 2">ACAM 611</strain>
    </source>
</reference>
<gene>
    <name evidence="1" type="ORF">GPUN_0125</name>
</gene>
<keyword evidence="2" id="KW-1185">Reference proteome</keyword>
<organism evidence="1 2">
    <name type="scientific">Glaciecola punicea ACAM 611</name>
    <dbReference type="NCBI Taxonomy" id="1121923"/>
    <lineage>
        <taxon>Bacteria</taxon>
        <taxon>Pseudomonadati</taxon>
        <taxon>Pseudomonadota</taxon>
        <taxon>Gammaproteobacteria</taxon>
        <taxon>Alteromonadales</taxon>
        <taxon>Alteromonadaceae</taxon>
        <taxon>Glaciecola</taxon>
    </lineage>
</organism>
<dbReference type="Proteomes" id="UP000053586">
    <property type="component" value="Unassembled WGS sequence"/>
</dbReference>
<proteinExistence type="predicted"/>
<accession>H5T7K2</accession>
<evidence type="ECO:0000313" key="1">
    <source>
        <dbReference type="EMBL" id="GAB54279.1"/>
    </source>
</evidence>
<name>H5T7K2_9ALTE</name>
<sequence length="38" mass="4228">MKTFLNVLSPENAVHKMTGLSAQHVCIKNRGVIKLDSF</sequence>
<dbReference type="AlphaFoldDB" id="H5T7K2"/>
<reference evidence="1 2" key="1">
    <citation type="journal article" date="2012" name="J. Bacteriol.">
        <title>Genome sequence of proteorhodopsin-containing sea ice bacterium Glaciecola punicea ACAM 611T.</title>
        <authorList>
            <person name="Qin Q.-L."/>
            <person name="Xie B.-B."/>
            <person name="Shu Y.-L."/>
            <person name="Rong J.-C."/>
            <person name="Zhao D.-L."/>
            <person name="Zhang X.-Y."/>
            <person name="Chen X.-L."/>
            <person name="Zhou B.-C."/>
            <person name="Zhanga Y.-Z."/>
        </authorList>
    </citation>
    <scope>NUCLEOTIDE SEQUENCE [LARGE SCALE GENOMIC DNA]</scope>
    <source>
        <strain evidence="1 2">ACAM 611</strain>
    </source>
</reference>
<dbReference type="EMBL" id="BAET01000002">
    <property type="protein sequence ID" value="GAB54279.1"/>
    <property type="molecule type" value="Genomic_DNA"/>
</dbReference>
<protein>
    <submittedName>
        <fullName evidence="1">Uncharacterized protein</fullName>
    </submittedName>
</protein>